<dbReference type="EMBL" id="CAJFCW020000001">
    <property type="protein sequence ID" value="CAG9081950.1"/>
    <property type="molecule type" value="Genomic_DNA"/>
</dbReference>
<comment type="subcellular location">
    <subcellularLocation>
        <location evidence="1">Nucleus</location>
    </subcellularLocation>
</comment>
<dbReference type="InterPro" id="IPR040223">
    <property type="entry name" value="PAR_bZIP"/>
</dbReference>
<feature type="compositionally biased region" description="Basic and acidic residues" evidence="7">
    <location>
        <begin position="43"/>
        <end position="53"/>
    </location>
</feature>
<keyword evidence="5" id="KW-0804">Transcription</keyword>
<dbReference type="PANTHER" id="PTHR11988">
    <property type="entry name" value="THYROTROPH EMBRYONIC FACTOR RELATED"/>
    <property type="match status" value="1"/>
</dbReference>
<feature type="compositionally biased region" description="Basic and acidic residues" evidence="7">
    <location>
        <begin position="107"/>
        <end position="125"/>
    </location>
</feature>
<gene>
    <name evidence="9" type="ORF">BOKJ2_LOCUS1166</name>
</gene>
<evidence type="ECO:0000256" key="6">
    <source>
        <dbReference type="ARBA" id="ARBA00023242"/>
    </source>
</evidence>
<dbReference type="EMBL" id="CAJFDH010000001">
    <property type="protein sequence ID" value="CAD5206482.1"/>
    <property type="molecule type" value="Genomic_DNA"/>
</dbReference>
<dbReference type="FunFam" id="1.20.5.170:FF:000025">
    <property type="entry name" value="nuclear factor interleukin-3-regulated protein-like"/>
    <property type="match status" value="1"/>
</dbReference>
<evidence type="ECO:0000256" key="1">
    <source>
        <dbReference type="ARBA" id="ARBA00004123"/>
    </source>
</evidence>
<dbReference type="GO" id="GO:0000981">
    <property type="term" value="F:DNA-binding transcription factor activity, RNA polymerase II-specific"/>
    <property type="evidence" value="ECO:0007669"/>
    <property type="project" value="TreeGrafter"/>
</dbReference>
<keyword evidence="3" id="KW-0805">Transcription regulation</keyword>
<dbReference type="Proteomes" id="UP000614601">
    <property type="component" value="Unassembled WGS sequence"/>
</dbReference>
<evidence type="ECO:0000256" key="3">
    <source>
        <dbReference type="ARBA" id="ARBA00023015"/>
    </source>
</evidence>
<dbReference type="Pfam" id="PF07716">
    <property type="entry name" value="bZIP_2"/>
    <property type="match status" value="1"/>
</dbReference>
<feature type="compositionally biased region" description="Low complexity" evidence="7">
    <location>
        <begin position="61"/>
        <end position="77"/>
    </location>
</feature>
<dbReference type="CDD" id="cd14695">
    <property type="entry name" value="bZIP_HLF"/>
    <property type="match status" value="1"/>
</dbReference>
<keyword evidence="10" id="KW-1185">Reference proteome</keyword>
<sequence length="197" mass="22115">MDLLAQIKLAEIQNADSLLCSSLLQNNQIPLDVLLSCFEESDEPRVKKERMDDAVSPVGMTSSASSTSACSTQHSPSQGLINRSRKPPEPIPSEKKDQAYYAKRKKNNDAAKRSRDARRLKEEQTAQRAAELEQENQYLKQRIEELNRQLSYHKTLKALAEAADSNNNNNEASLLQNTVLLSFLNNTSLLGNKRNDN</sequence>
<dbReference type="PROSITE" id="PS50217">
    <property type="entry name" value="BZIP"/>
    <property type="match status" value="1"/>
</dbReference>
<feature type="region of interest" description="Disordered" evidence="7">
    <location>
        <begin position="42"/>
        <end position="127"/>
    </location>
</feature>
<evidence type="ECO:0000313" key="9">
    <source>
        <dbReference type="EMBL" id="CAD5206482.1"/>
    </source>
</evidence>
<dbReference type="PANTHER" id="PTHR11988:SF56">
    <property type="entry name" value="TRANSCRIPTION FACTOR CES-2"/>
    <property type="match status" value="1"/>
</dbReference>
<dbReference type="Proteomes" id="UP000783686">
    <property type="component" value="Unassembled WGS sequence"/>
</dbReference>
<protein>
    <recommendedName>
        <fullName evidence="8">BZIP domain-containing protein</fullName>
    </recommendedName>
</protein>
<name>A0A811JT59_9BILA</name>
<evidence type="ECO:0000256" key="5">
    <source>
        <dbReference type="ARBA" id="ARBA00023163"/>
    </source>
</evidence>
<feature type="domain" description="BZIP" evidence="8">
    <location>
        <begin position="97"/>
        <end position="154"/>
    </location>
</feature>
<evidence type="ECO:0000313" key="10">
    <source>
        <dbReference type="Proteomes" id="UP000614601"/>
    </source>
</evidence>
<dbReference type="GO" id="GO:0005634">
    <property type="term" value="C:nucleus"/>
    <property type="evidence" value="ECO:0007669"/>
    <property type="project" value="UniProtKB-SubCell"/>
</dbReference>
<reference evidence="9" key="1">
    <citation type="submission" date="2020-09" db="EMBL/GenBank/DDBJ databases">
        <authorList>
            <person name="Kikuchi T."/>
        </authorList>
    </citation>
    <scope>NUCLEOTIDE SEQUENCE</scope>
    <source>
        <strain evidence="9">SH1</strain>
    </source>
</reference>
<keyword evidence="4" id="KW-0238">DNA-binding</keyword>
<dbReference type="InterPro" id="IPR004827">
    <property type="entry name" value="bZIP"/>
</dbReference>
<dbReference type="OrthoDB" id="6022300at2759"/>
<evidence type="ECO:0000256" key="7">
    <source>
        <dbReference type="SAM" id="MobiDB-lite"/>
    </source>
</evidence>
<dbReference type="SUPFAM" id="SSF57959">
    <property type="entry name" value="Leucine zipper domain"/>
    <property type="match status" value="1"/>
</dbReference>
<evidence type="ECO:0000256" key="4">
    <source>
        <dbReference type="ARBA" id="ARBA00023125"/>
    </source>
</evidence>
<evidence type="ECO:0000256" key="2">
    <source>
        <dbReference type="ARBA" id="ARBA00006079"/>
    </source>
</evidence>
<organism evidence="9 10">
    <name type="scientific">Bursaphelenchus okinawaensis</name>
    <dbReference type="NCBI Taxonomy" id="465554"/>
    <lineage>
        <taxon>Eukaryota</taxon>
        <taxon>Metazoa</taxon>
        <taxon>Ecdysozoa</taxon>
        <taxon>Nematoda</taxon>
        <taxon>Chromadorea</taxon>
        <taxon>Rhabditida</taxon>
        <taxon>Tylenchina</taxon>
        <taxon>Tylenchomorpha</taxon>
        <taxon>Aphelenchoidea</taxon>
        <taxon>Aphelenchoididae</taxon>
        <taxon>Bursaphelenchus</taxon>
    </lineage>
</organism>
<dbReference type="Gene3D" id="1.20.5.170">
    <property type="match status" value="1"/>
</dbReference>
<accession>A0A811JT59</accession>
<keyword evidence="6" id="KW-0539">Nucleus</keyword>
<comment type="similarity">
    <text evidence="2">Belongs to the bZIP family. NFIL3 subfamily.</text>
</comment>
<dbReference type="AlphaFoldDB" id="A0A811JT59"/>
<evidence type="ECO:0000259" key="8">
    <source>
        <dbReference type="PROSITE" id="PS50217"/>
    </source>
</evidence>
<comment type="caution">
    <text evidence="9">The sequence shown here is derived from an EMBL/GenBank/DDBJ whole genome shotgun (WGS) entry which is preliminary data.</text>
</comment>
<dbReference type="GO" id="GO:0000978">
    <property type="term" value="F:RNA polymerase II cis-regulatory region sequence-specific DNA binding"/>
    <property type="evidence" value="ECO:0007669"/>
    <property type="project" value="TreeGrafter"/>
</dbReference>
<proteinExistence type="inferred from homology"/>
<feature type="compositionally biased region" description="Basic and acidic residues" evidence="7">
    <location>
        <begin position="86"/>
        <end position="98"/>
    </location>
</feature>
<dbReference type="SMART" id="SM00338">
    <property type="entry name" value="BRLZ"/>
    <property type="match status" value="1"/>
</dbReference>
<dbReference type="InterPro" id="IPR046347">
    <property type="entry name" value="bZIP_sf"/>
</dbReference>